<accession>A0A4Q9PFY6</accession>
<evidence type="ECO:0000313" key="2">
    <source>
        <dbReference type="EMBL" id="TBU51841.1"/>
    </source>
</evidence>
<organism evidence="2 3">
    <name type="scientific">Dichomitus squalens</name>
    <dbReference type="NCBI Taxonomy" id="114155"/>
    <lineage>
        <taxon>Eukaryota</taxon>
        <taxon>Fungi</taxon>
        <taxon>Dikarya</taxon>
        <taxon>Basidiomycota</taxon>
        <taxon>Agaricomycotina</taxon>
        <taxon>Agaricomycetes</taxon>
        <taxon>Polyporales</taxon>
        <taxon>Polyporaceae</taxon>
        <taxon>Dichomitus</taxon>
    </lineage>
</organism>
<dbReference type="AlphaFoldDB" id="A0A4Q9PFY6"/>
<name>A0A4Q9PFY6_9APHY</name>
<dbReference type="EMBL" id="ML145282">
    <property type="protein sequence ID" value="TBU51841.1"/>
    <property type="molecule type" value="Genomic_DNA"/>
</dbReference>
<feature type="transmembrane region" description="Helical" evidence="1">
    <location>
        <begin position="6"/>
        <end position="29"/>
    </location>
</feature>
<evidence type="ECO:0000256" key="1">
    <source>
        <dbReference type="SAM" id="Phobius"/>
    </source>
</evidence>
<protein>
    <submittedName>
        <fullName evidence="2">Uncharacterized protein</fullName>
    </submittedName>
</protein>
<gene>
    <name evidence="2" type="ORF">BD310DRAFT_279426</name>
</gene>
<feature type="transmembrane region" description="Helical" evidence="1">
    <location>
        <begin position="84"/>
        <end position="106"/>
    </location>
</feature>
<reference evidence="2 3" key="1">
    <citation type="submission" date="2019-01" db="EMBL/GenBank/DDBJ databases">
        <title>Draft genome sequences of three monokaryotic isolates of the white-rot basidiomycete fungus Dichomitus squalens.</title>
        <authorList>
            <consortium name="DOE Joint Genome Institute"/>
            <person name="Lopez S.C."/>
            <person name="Andreopoulos B."/>
            <person name="Pangilinan J."/>
            <person name="Lipzen A."/>
            <person name="Riley R."/>
            <person name="Ahrendt S."/>
            <person name="Ng V."/>
            <person name="Barry K."/>
            <person name="Daum C."/>
            <person name="Grigoriev I.V."/>
            <person name="Hilden K.S."/>
            <person name="Makela M.R."/>
            <person name="de Vries R.P."/>
        </authorList>
    </citation>
    <scope>NUCLEOTIDE SEQUENCE [LARGE SCALE GENOMIC DNA]</scope>
    <source>
        <strain evidence="2 3">CBS 464.89</strain>
    </source>
</reference>
<keyword evidence="1" id="KW-0812">Transmembrane</keyword>
<feature type="transmembrane region" description="Helical" evidence="1">
    <location>
        <begin position="50"/>
        <end position="72"/>
    </location>
</feature>
<keyword evidence="1" id="KW-1133">Transmembrane helix</keyword>
<proteinExistence type="predicted"/>
<dbReference type="Proteomes" id="UP000292082">
    <property type="component" value="Unassembled WGS sequence"/>
</dbReference>
<keyword evidence="1" id="KW-0472">Membrane</keyword>
<evidence type="ECO:0000313" key="3">
    <source>
        <dbReference type="Proteomes" id="UP000292082"/>
    </source>
</evidence>
<keyword evidence="3" id="KW-1185">Reference proteome</keyword>
<sequence>MLCSGVIASRVALIAASIIVVCMTWHAMYEQRRLFRQAVQDRGRISYADILLQHGMIYFIVMVPLDVAHMLFTLFSLLSDWPGYNVSGITMFTNPITAILITRFLIHIQEVDGAGRSLVGSCPQATFDLRYSPETQGGPLEAVITPSNI</sequence>